<evidence type="ECO:0000313" key="4">
    <source>
        <dbReference type="Proteomes" id="UP000824071"/>
    </source>
</evidence>
<dbReference type="EMBL" id="DVMW01000016">
    <property type="protein sequence ID" value="HIU35316.1"/>
    <property type="molecule type" value="Genomic_DNA"/>
</dbReference>
<proteinExistence type="predicted"/>
<feature type="signal peptide" evidence="2">
    <location>
        <begin position="1"/>
        <end position="23"/>
    </location>
</feature>
<feature type="region of interest" description="Disordered" evidence="1">
    <location>
        <begin position="35"/>
        <end position="56"/>
    </location>
</feature>
<keyword evidence="2" id="KW-0732">Signal</keyword>
<dbReference type="AlphaFoldDB" id="A0A9D1IEF7"/>
<accession>A0A9D1IEF7</accession>
<protein>
    <recommendedName>
        <fullName evidence="5">Proteinase inhibitor I42 chagasin domain-containing protein</fullName>
    </recommendedName>
</protein>
<evidence type="ECO:0008006" key="5">
    <source>
        <dbReference type="Google" id="ProtNLM"/>
    </source>
</evidence>
<evidence type="ECO:0000313" key="3">
    <source>
        <dbReference type="EMBL" id="HIU35316.1"/>
    </source>
</evidence>
<reference evidence="3" key="2">
    <citation type="journal article" date="2021" name="PeerJ">
        <title>Extensive microbial diversity within the chicken gut microbiome revealed by metagenomics and culture.</title>
        <authorList>
            <person name="Gilroy R."/>
            <person name="Ravi A."/>
            <person name="Getino M."/>
            <person name="Pursley I."/>
            <person name="Horton D.L."/>
            <person name="Alikhan N.F."/>
            <person name="Baker D."/>
            <person name="Gharbi K."/>
            <person name="Hall N."/>
            <person name="Watson M."/>
            <person name="Adriaenssens E.M."/>
            <person name="Foster-Nyarko E."/>
            <person name="Jarju S."/>
            <person name="Secka A."/>
            <person name="Antonio M."/>
            <person name="Oren A."/>
            <person name="Chaudhuri R.R."/>
            <person name="La Ragione R."/>
            <person name="Hildebrand F."/>
            <person name="Pallen M.J."/>
        </authorList>
    </citation>
    <scope>NUCLEOTIDE SEQUENCE</scope>
    <source>
        <strain evidence="3">ChiGjej1B1-19959</strain>
    </source>
</reference>
<reference evidence="3" key="1">
    <citation type="submission" date="2020-10" db="EMBL/GenBank/DDBJ databases">
        <authorList>
            <person name="Gilroy R."/>
        </authorList>
    </citation>
    <scope>NUCLEOTIDE SEQUENCE</scope>
    <source>
        <strain evidence="3">ChiGjej1B1-19959</strain>
    </source>
</reference>
<organism evidence="3 4">
    <name type="scientific">Candidatus Fimenecus excrementigallinarum</name>
    <dbReference type="NCBI Taxonomy" id="2840816"/>
    <lineage>
        <taxon>Bacteria</taxon>
        <taxon>Bacillati</taxon>
        <taxon>Bacillota</taxon>
        <taxon>Clostridia</taxon>
        <taxon>Candidatus Fimenecus</taxon>
    </lineage>
</organism>
<sequence length="180" mass="19254">MKKLMAIALALVMMLAVMVPAFAATGSWMNPNPAYDGSDPSIDPEIPAANGSKTDIITSTDKADGTEGAWYVVTIPASQTIYWGEESTEILYEIKSQLGPKTGVHVTVADEDGAYEMTDKVNTDLAPLPYTLAGQTDVTTQNPVMPNGQYAVQVQVDAADWEAAVVSEYTDTLLFTAEVI</sequence>
<gene>
    <name evidence="3" type="ORF">IAC53_01740</name>
</gene>
<comment type="caution">
    <text evidence="3">The sequence shown here is derived from an EMBL/GenBank/DDBJ whole genome shotgun (WGS) entry which is preliminary data.</text>
</comment>
<feature type="chain" id="PRO_5038822204" description="Proteinase inhibitor I42 chagasin domain-containing protein" evidence="2">
    <location>
        <begin position="24"/>
        <end position="180"/>
    </location>
</feature>
<evidence type="ECO:0000256" key="2">
    <source>
        <dbReference type="SAM" id="SignalP"/>
    </source>
</evidence>
<dbReference type="Proteomes" id="UP000824071">
    <property type="component" value="Unassembled WGS sequence"/>
</dbReference>
<name>A0A9D1IEF7_9FIRM</name>
<evidence type="ECO:0000256" key="1">
    <source>
        <dbReference type="SAM" id="MobiDB-lite"/>
    </source>
</evidence>